<dbReference type="SUPFAM" id="SSF56601">
    <property type="entry name" value="beta-lactamase/transpeptidase-like"/>
    <property type="match status" value="1"/>
</dbReference>
<evidence type="ECO:0000313" key="3">
    <source>
        <dbReference type="EMBL" id="TXE07584.1"/>
    </source>
</evidence>
<dbReference type="AlphaFoldDB" id="A0A5C7AHX0"/>
<reference evidence="3 4" key="1">
    <citation type="submission" date="2019-08" db="EMBL/GenBank/DDBJ databases">
        <title>Genomes sequence of Algoriphagus aquimarinus ACAM450.</title>
        <authorList>
            <person name="Bowman J.P."/>
        </authorList>
    </citation>
    <scope>NUCLEOTIDE SEQUENCE [LARGE SCALE GENOMIC DNA]</scope>
    <source>
        <strain evidence="3 4">ACAM 450</strain>
    </source>
</reference>
<protein>
    <submittedName>
        <fullName evidence="3">Beta-lactamase family protein</fullName>
    </submittedName>
</protein>
<dbReference type="InterPro" id="IPR012338">
    <property type="entry name" value="Beta-lactam/transpept-like"/>
</dbReference>
<dbReference type="RefSeq" id="WP_146919100.1">
    <property type="nucleotide sequence ID" value="NZ_VORW01000012.1"/>
</dbReference>
<sequence length="601" mass="67364">MKKIIAILCILISGFNSFGQVNPNEDLERKIDQLFESYTAYNRFIGNVLISENNEIIYQKSFGYADFDKKIKNTQESIFGIASLTKSLTAIGIMKLVEEGKLTLETPLSSYFPDFIPEYSKLITIQHLLNNSSGMQANIGRIDDAGNGLMPATNEVTLDSLLDVFKDSQLNFEPGTAYEYNNFGYLLLASIIEKVSGQSYEVYMQQNVFNPAGMGNTFSNSSGNLGQRAYPYFGLGMDEIKKFESPYHSSWLKGAADMYSTTDDLYRFMQALEDGSLLKPTSVNELYSATQEMGVNTMASGLGWVIDQKEGEKWVYNSGLLPGYAAIMGSLPEKNIKIIILSNATSVNPVTDEFQGKMTFVEGEITDKIIALLLGKPIELSPLPKQNNRNFTQVNKEFQLDDEHTLVLKSEDNTYYLETVGEENWSVFTYSFSRDAKEDNKTSEIALFFAKAFSTQQFEGLSEYGNDQMKAFLGTAQGQDQLKGMWANFVNHAGEFRSYNIYKIEGDEVKNVHVRFHFETIDIGMVLSINAADKIQGMFMDDAVKTSHISKVVLVQTGDHEFFIDGHRNGGMQDLRIIVSDTELILIDGSERFIGKIQSSN</sequence>
<proteinExistence type="predicted"/>
<dbReference type="OrthoDB" id="9793489at2"/>
<feature type="domain" description="Beta-lactamase-related" evidence="2">
    <location>
        <begin position="32"/>
        <end position="347"/>
    </location>
</feature>
<feature type="signal peptide" evidence="1">
    <location>
        <begin position="1"/>
        <end position="19"/>
    </location>
</feature>
<organism evidence="3 4">
    <name type="scientific">Algoriphagus aquimarinus</name>
    <dbReference type="NCBI Taxonomy" id="237018"/>
    <lineage>
        <taxon>Bacteria</taxon>
        <taxon>Pseudomonadati</taxon>
        <taxon>Bacteroidota</taxon>
        <taxon>Cytophagia</taxon>
        <taxon>Cytophagales</taxon>
        <taxon>Cyclobacteriaceae</taxon>
        <taxon>Algoriphagus</taxon>
    </lineage>
</organism>
<evidence type="ECO:0000256" key="1">
    <source>
        <dbReference type="SAM" id="SignalP"/>
    </source>
</evidence>
<gene>
    <name evidence="3" type="ORF">ESV85_15425</name>
</gene>
<dbReference type="PANTHER" id="PTHR46825:SF9">
    <property type="entry name" value="BETA-LACTAMASE-RELATED DOMAIN-CONTAINING PROTEIN"/>
    <property type="match status" value="1"/>
</dbReference>
<accession>A0A5C7AHX0</accession>
<feature type="chain" id="PRO_5022662890" evidence="1">
    <location>
        <begin position="20"/>
        <end position="601"/>
    </location>
</feature>
<dbReference type="InterPro" id="IPR001466">
    <property type="entry name" value="Beta-lactam-related"/>
</dbReference>
<dbReference type="Gene3D" id="3.40.710.10">
    <property type="entry name" value="DD-peptidase/beta-lactamase superfamily"/>
    <property type="match status" value="1"/>
</dbReference>
<dbReference type="Pfam" id="PF00144">
    <property type="entry name" value="Beta-lactamase"/>
    <property type="match status" value="1"/>
</dbReference>
<evidence type="ECO:0000313" key="4">
    <source>
        <dbReference type="Proteomes" id="UP000321935"/>
    </source>
</evidence>
<comment type="caution">
    <text evidence="3">The sequence shown here is derived from an EMBL/GenBank/DDBJ whole genome shotgun (WGS) entry which is preliminary data.</text>
</comment>
<dbReference type="PANTHER" id="PTHR46825">
    <property type="entry name" value="D-ALANYL-D-ALANINE-CARBOXYPEPTIDASE/ENDOPEPTIDASE AMPH"/>
    <property type="match status" value="1"/>
</dbReference>
<evidence type="ECO:0000259" key="2">
    <source>
        <dbReference type="Pfam" id="PF00144"/>
    </source>
</evidence>
<keyword evidence="1" id="KW-0732">Signal</keyword>
<name>A0A5C7AHX0_9BACT</name>
<dbReference type="Proteomes" id="UP000321935">
    <property type="component" value="Unassembled WGS sequence"/>
</dbReference>
<dbReference type="EMBL" id="VORW01000012">
    <property type="protein sequence ID" value="TXE07584.1"/>
    <property type="molecule type" value="Genomic_DNA"/>
</dbReference>
<dbReference type="InterPro" id="IPR050491">
    <property type="entry name" value="AmpC-like"/>
</dbReference>
<dbReference type="Gene3D" id="3.10.450.590">
    <property type="match status" value="1"/>
</dbReference>